<keyword evidence="2" id="KW-1185">Reference proteome</keyword>
<dbReference type="RefSeq" id="WP_075666187.1">
    <property type="nucleotide sequence ID" value="NZ_LBFC01000021.1"/>
</dbReference>
<dbReference type="Proteomes" id="UP000242616">
    <property type="component" value="Unassembled WGS sequence"/>
</dbReference>
<sequence>MFFLCEIEDTNKIYKIALPKEKITGISSKLIKTPDNVSFCLFANKLYPVYSHKNLKKPRLKFFLVFEKFAFGITRIIKETNYSPKKIENNDIYTGVIFDKDEYFIYNIEKISVPHQIRTSTQNNEKKIGKDKKEYLILDEKFAIYKKNVVTILQSKEVIKFPVDKYIGFIEHKKIIPVKKITDGKHVVVTNHNAYQCNKIRLINGKVFESNDMKILKCDFGNLQILE</sequence>
<comment type="caution">
    <text evidence="1">The sequence shown here is derived from an EMBL/GenBank/DDBJ whole genome shotgun (WGS) entry which is preliminary data.</text>
</comment>
<proteinExistence type="predicted"/>
<evidence type="ECO:0000313" key="1">
    <source>
        <dbReference type="EMBL" id="ONN26942.1"/>
    </source>
</evidence>
<gene>
    <name evidence="1" type="ORF">XJ44_06515</name>
</gene>
<organism evidence="1 2">
    <name type="scientific">Thermosipho affectus</name>
    <dbReference type="NCBI Taxonomy" id="660294"/>
    <lineage>
        <taxon>Bacteria</taxon>
        <taxon>Thermotogati</taxon>
        <taxon>Thermotogota</taxon>
        <taxon>Thermotogae</taxon>
        <taxon>Thermotogales</taxon>
        <taxon>Fervidobacteriaceae</taxon>
        <taxon>Thermosipho</taxon>
    </lineage>
</organism>
<reference evidence="1 2" key="1">
    <citation type="submission" date="2015-06" db="EMBL/GenBank/DDBJ databases">
        <title>Genome sequencing of Thermotogales isolates from hydrothermal vents.</title>
        <authorList>
            <person name="Haverkamp T.H."/>
            <person name="Kublanov I.V."/>
            <person name="Nesbo C.L."/>
        </authorList>
    </citation>
    <scope>NUCLEOTIDE SEQUENCE [LARGE SCALE GENOMIC DNA]</scope>
    <source>
        <strain evidence="2">ik275mar</strain>
    </source>
</reference>
<accession>A0ABX3IGH6</accession>
<protein>
    <submittedName>
        <fullName evidence="1">Uncharacterized protein</fullName>
    </submittedName>
</protein>
<dbReference type="EMBL" id="LBFC01000021">
    <property type="protein sequence ID" value="ONN26942.1"/>
    <property type="molecule type" value="Genomic_DNA"/>
</dbReference>
<name>A0ABX3IGH6_9BACT</name>
<evidence type="ECO:0000313" key="2">
    <source>
        <dbReference type="Proteomes" id="UP000242616"/>
    </source>
</evidence>